<accession>A0A2R8AAZ4</accession>
<dbReference type="AlphaFoldDB" id="A0A2R8AAZ4"/>
<dbReference type="InterPro" id="IPR020889">
    <property type="entry name" value="LipoPS_assembly_LptD"/>
</dbReference>
<dbReference type="GO" id="GO:0043165">
    <property type="term" value="P:Gram-negative-bacterium-type cell outer membrane assembly"/>
    <property type="evidence" value="ECO:0007669"/>
    <property type="project" value="UniProtKB-UniRule"/>
</dbReference>
<feature type="domain" description="LptD C-terminal" evidence="2">
    <location>
        <begin position="273"/>
        <end position="624"/>
    </location>
</feature>
<dbReference type="EMBL" id="OMKW01000002">
    <property type="protein sequence ID" value="SPF29393.1"/>
    <property type="molecule type" value="Genomic_DNA"/>
</dbReference>
<dbReference type="GO" id="GO:1990351">
    <property type="term" value="C:transporter complex"/>
    <property type="evidence" value="ECO:0007669"/>
    <property type="project" value="TreeGrafter"/>
</dbReference>
<proteinExistence type="inferred from homology"/>
<keyword evidence="1" id="KW-0732">Signal</keyword>
<dbReference type="PANTHER" id="PTHR30189:SF1">
    <property type="entry name" value="LPS-ASSEMBLY PROTEIN LPTD"/>
    <property type="match status" value="1"/>
</dbReference>
<gene>
    <name evidence="1 3" type="primary">lptD</name>
    <name evidence="3" type="ORF">POI8812_01701</name>
</gene>
<sequence precursor="true">MPRLAPIVVAASIALAAPVHAQNAAPVGVLADRMYVDATTGDLRAEGDVTITQGTTTLQTDVLVYNSTDGTLSIPGPLRLIDGADDTVLVADFAELDASLQAGVISGARSLIDGELQLAAGTAQRVGERYTVLNRVVASSCSICDTGETPIWQLRATRAVRDAEEQRLHYENVKLDVFGVPVLYLPYFSHPDAGVERTTGLLTPLFTSSSVYGTGVKLPYFVALAPDRDTTITPFLTTGDGILFEAQYRQAFTQGYLELNGSVRPSDDLSDWRGFSTARGNWTFANRVRASFAFTQISDDRFLADYGYSSPDRIESNFGLSYYEEDHFWEAETVYFQTLRATEAQSTVPYILPDADYRRRFTMGDMQAELSGSILSYSRQNGRDVTRVTVGGQVDRTYITGPGLVLRAFAEANADYYVTQDDPVFGSDDQARLRSLAGIELRYPFILRGEGSHIIEPIVQLVRGDDTADLSRIANEDSSLVEFDETSLFSTNRFAGADRFESGTYANVGLRYESRTRTGMLLSGTLGRVFRSDSNSGFAANTPLGGEDSDYVVSFGVDTPSGLSVSGSVLASDEFNIEQTELDVGYTHGDLNVDVTYAQLERTATDPARAQLIAAAGYNFDENWRGEIDFRRDMEVDEFVSASGRLRWENECIRVGFSVSRNFAQSANITGETSFGLNIELVGVGSGRAAERHRERCAETPGS</sequence>
<dbReference type="Pfam" id="PF04453">
    <property type="entry name" value="LptD"/>
    <property type="match status" value="1"/>
</dbReference>
<dbReference type="Proteomes" id="UP000244932">
    <property type="component" value="Unassembled WGS sequence"/>
</dbReference>
<dbReference type="PANTHER" id="PTHR30189">
    <property type="entry name" value="LPS-ASSEMBLY PROTEIN"/>
    <property type="match status" value="1"/>
</dbReference>
<dbReference type="Gene3D" id="2.60.450.10">
    <property type="entry name" value="Lipopolysaccharide (LPS) transport protein A like domain"/>
    <property type="match status" value="1"/>
</dbReference>
<comment type="caution">
    <text evidence="1">Lacks conserved residue(s) required for the propagation of feature annotation.</text>
</comment>
<name>A0A2R8AAZ4_9RHOB</name>
<comment type="similarity">
    <text evidence="1">Belongs to the LptD family.</text>
</comment>
<dbReference type="HAMAP" id="MF_01411">
    <property type="entry name" value="LPS_assembly_LptD"/>
    <property type="match status" value="1"/>
</dbReference>
<comment type="subunit">
    <text evidence="1">Component of the lipopolysaccharide transport and assembly complex.</text>
</comment>
<keyword evidence="4" id="KW-1185">Reference proteome</keyword>
<comment type="function">
    <text evidence="1">Involved in the assembly of lipopolysaccharide (LPS) at the surface of the outer membrane.</text>
</comment>
<keyword evidence="1" id="KW-0472">Membrane</keyword>
<organism evidence="3 4">
    <name type="scientific">Pontivivens insulae</name>
    <dbReference type="NCBI Taxonomy" id="1639689"/>
    <lineage>
        <taxon>Bacteria</taxon>
        <taxon>Pseudomonadati</taxon>
        <taxon>Pseudomonadota</taxon>
        <taxon>Alphaproteobacteria</taxon>
        <taxon>Rhodobacterales</taxon>
        <taxon>Paracoccaceae</taxon>
        <taxon>Pontivivens</taxon>
    </lineage>
</organism>
<evidence type="ECO:0000259" key="2">
    <source>
        <dbReference type="Pfam" id="PF04453"/>
    </source>
</evidence>
<dbReference type="GO" id="GO:0009279">
    <property type="term" value="C:cell outer membrane"/>
    <property type="evidence" value="ECO:0007669"/>
    <property type="project" value="UniProtKB-SubCell"/>
</dbReference>
<comment type="subcellular location">
    <subcellularLocation>
        <location evidence="1">Cell outer membrane</location>
    </subcellularLocation>
</comment>
<dbReference type="RefSeq" id="WP_162844958.1">
    <property type="nucleotide sequence ID" value="NZ_OMKW01000002.1"/>
</dbReference>
<evidence type="ECO:0000313" key="3">
    <source>
        <dbReference type="EMBL" id="SPF29393.1"/>
    </source>
</evidence>
<protein>
    <recommendedName>
        <fullName evidence="1">LPS-assembly protein LptD</fullName>
    </recommendedName>
</protein>
<reference evidence="3 4" key="1">
    <citation type="submission" date="2018-03" db="EMBL/GenBank/DDBJ databases">
        <authorList>
            <person name="Keele B.F."/>
        </authorList>
    </citation>
    <scope>NUCLEOTIDE SEQUENCE [LARGE SCALE GENOMIC DNA]</scope>
    <source>
        <strain evidence="3 4">CeCT 8812</strain>
    </source>
</reference>
<dbReference type="GO" id="GO:0015920">
    <property type="term" value="P:lipopolysaccharide transport"/>
    <property type="evidence" value="ECO:0007669"/>
    <property type="project" value="InterPro"/>
</dbReference>
<evidence type="ECO:0000313" key="4">
    <source>
        <dbReference type="Proteomes" id="UP000244932"/>
    </source>
</evidence>
<feature type="signal peptide" evidence="1">
    <location>
        <begin position="1"/>
        <end position="21"/>
    </location>
</feature>
<feature type="chain" id="PRO_5015366726" description="LPS-assembly protein LptD" evidence="1">
    <location>
        <begin position="22"/>
        <end position="703"/>
    </location>
</feature>
<keyword evidence="1" id="KW-0998">Cell outer membrane</keyword>
<evidence type="ECO:0000256" key="1">
    <source>
        <dbReference type="HAMAP-Rule" id="MF_01411"/>
    </source>
</evidence>
<dbReference type="InterPro" id="IPR007543">
    <property type="entry name" value="LptD_C"/>
</dbReference>
<dbReference type="InterPro" id="IPR050218">
    <property type="entry name" value="LptD"/>
</dbReference>